<name>A0A7I4YKG7_HAECO</name>
<proteinExistence type="predicted"/>
<sequence length="153" mass="17090">MRQLHLFAAQIDPNSNEGFTPKLEQYDLIWKGSLNPIKRLDIIRPIIDLALEGNIRDGLTKAVALLTVRNELLIVADGDVSVFAFYDQHKKAETHPSRIFEDEGRNEEELGVMGNQPVRPLPKELDSPSIPKGGKGSRSSPMHARTCPLLPQE</sequence>
<feature type="compositionally biased region" description="Basic and acidic residues" evidence="1">
    <location>
        <begin position="94"/>
        <end position="103"/>
    </location>
</feature>
<evidence type="ECO:0000313" key="2">
    <source>
        <dbReference type="Proteomes" id="UP000025227"/>
    </source>
</evidence>
<keyword evidence="2" id="KW-1185">Reference proteome</keyword>
<evidence type="ECO:0000256" key="1">
    <source>
        <dbReference type="SAM" id="MobiDB-lite"/>
    </source>
</evidence>
<evidence type="ECO:0000313" key="3">
    <source>
        <dbReference type="WBParaSite" id="HCON_00111920-00001"/>
    </source>
</evidence>
<accession>A0A7I4YKG7</accession>
<protein>
    <submittedName>
        <fullName evidence="3">Spore germination protein</fullName>
    </submittedName>
</protein>
<dbReference type="Proteomes" id="UP000025227">
    <property type="component" value="Unplaced"/>
</dbReference>
<reference evidence="3" key="1">
    <citation type="submission" date="2020-12" db="UniProtKB">
        <authorList>
            <consortium name="WormBaseParasite"/>
        </authorList>
    </citation>
    <scope>IDENTIFICATION</scope>
    <source>
        <strain evidence="3">MHco3</strain>
    </source>
</reference>
<feature type="region of interest" description="Disordered" evidence="1">
    <location>
        <begin position="94"/>
        <end position="153"/>
    </location>
</feature>
<dbReference type="AlphaFoldDB" id="A0A7I4YKG7"/>
<organism evidence="2 3">
    <name type="scientific">Haemonchus contortus</name>
    <name type="common">Barber pole worm</name>
    <dbReference type="NCBI Taxonomy" id="6289"/>
    <lineage>
        <taxon>Eukaryota</taxon>
        <taxon>Metazoa</taxon>
        <taxon>Ecdysozoa</taxon>
        <taxon>Nematoda</taxon>
        <taxon>Chromadorea</taxon>
        <taxon>Rhabditida</taxon>
        <taxon>Rhabditina</taxon>
        <taxon>Rhabditomorpha</taxon>
        <taxon>Strongyloidea</taxon>
        <taxon>Trichostrongylidae</taxon>
        <taxon>Haemonchus</taxon>
    </lineage>
</organism>
<dbReference type="WBParaSite" id="HCON_00111920-00001">
    <property type="protein sequence ID" value="HCON_00111920-00001"/>
    <property type="gene ID" value="HCON_00111920"/>
</dbReference>